<dbReference type="Gene3D" id="3.90.640.10">
    <property type="entry name" value="Actin, Chain A, domain 4"/>
    <property type="match status" value="1"/>
</dbReference>
<feature type="coiled-coil region" evidence="5">
    <location>
        <begin position="793"/>
        <end position="851"/>
    </location>
</feature>
<dbReference type="PANTHER" id="PTHR45639:SF3">
    <property type="entry name" value="HYPOXIA UP-REGULATED PROTEIN 1"/>
    <property type="match status" value="1"/>
</dbReference>
<dbReference type="SUPFAM" id="SSF53067">
    <property type="entry name" value="Actin-like ATPase domain"/>
    <property type="match status" value="2"/>
</dbReference>
<feature type="signal peptide" evidence="7">
    <location>
        <begin position="1"/>
        <end position="21"/>
    </location>
</feature>
<evidence type="ECO:0000256" key="4">
    <source>
        <dbReference type="ARBA" id="ARBA00023186"/>
    </source>
</evidence>
<feature type="chain" id="PRO_5001587693" evidence="7">
    <location>
        <begin position="22"/>
        <end position="877"/>
    </location>
</feature>
<dbReference type="CDD" id="cd10230">
    <property type="entry name" value="ASKHA_NBD_HSP70_HYOU1"/>
    <property type="match status" value="1"/>
</dbReference>
<evidence type="ECO:0000256" key="3">
    <source>
        <dbReference type="ARBA" id="ARBA00022840"/>
    </source>
</evidence>
<dbReference type="Gene3D" id="3.30.420.40">
    <property type="match status" value="2"/>
</dbReference>
<dbReference type="GO" id="GO:0030968">
    <property type="term" value="P:endoplasmic reticulum unfolded protein response"/>
    <property type="evidence" value="ECO:0007669"/>
    <property type="project" value="TreeGrafter"/>
</dbReference>
<dbReference type="PRINTS" id="PR00301">
    <property type="entry name" value="HEATSHOCK70"/>
</dbReference>
<evidence type="ECO:0000256" key="7">
    <source>
        <dbReference type="SAM" id="SignalP"/>
    </source>
</evidence>
<dbReference type="InterPro" id="IPR043129">
    <property type="entry name" value="ATPase_NBD"/>
</dbReference>
<name>A0A060T5Y2_BLAAD</name>
<evidence type="ECO:0000256" key="2">
    <source>
        <dbReference type="ARBA" id="ARBA00022741"/>
    </source>
</evidence>
<sequence>MKTRVVSAVLWLVLLATSALGAVLGIDYGQENTKGAIVAPGLPFEIVLSADSKRKDLSGINFKKVGGEVQRVFGNGAASGMVSRYPEGSAVYLKQLLGVTKDNGSVSTYQERFPAAIVKETSGDRKGVALDIHNEVYPVEEVVAMQFGRFRDRASDMLKAALGSGYVKDTAVTVPVHFNTEQRRALMDAVEISGLKLISLVNDGVAVAINFASTRQFDSEKQYHIIYDVGAGSTTATLVSMRKGEKDNTVIEVEGVGYNDDVGGHALTERLRGLLVEKFLEQHPKVSKKDLFADARALNKLWNAADRAKTVLSANSETSASVESLYKDIDFKARVSRDEFESACADLRSQVTDPIQFALQNPLNATSQAIPASQINSIILTGGSVRVPFVQKELNDLDIALAKNVNADEAAVLGATLRGVGISKIFKSKDIDVVDRSIWDYAIEGAGDNSVLFPRGTPLDTAVRVPLDTTQDKVDITVTEDGRPIATYEISKIQSTLKGLEKSKCIDTPTVEAVFTLTNSRTVELNQVYASCLAEEKKTTKSTQSTQTTQSTQSTQSVQSTESDATVTGADTTSTGPEVESESAQPTEETSEEPVRAVPVVKTISFKTTYSGLRPMGTSSKSTSSSRLRSLDRADSDRHTKDEALNTLEGFIYRVKEFLTEQTGAKAEEGLEKLSEIVDWLDSEGYKAPLKTVQSKLEAVKQLRASFDLNDSESATTTKTTKPSDSPAPEVKPGQEDNIDPKEADANLREGLNTLNSLMDDVKEVYAAFNKAGIDPEDPNAELNLADLTKEAVKHLKDDEERTRGKVESLKAQIRELNTQGENVDELKKELAQARAEMSEVDAQRAQALKAMMTKAVQSANEIASAKATNPPVHDEL</sequence>
<keyword evidence="3" id="KW-0067">ATP-binding</keyword>
<comment type="similarity">
    <text evidence="1">Belongs to the heat shock protein 70 family.</text>
</comment>
<feature type="compositionally biased region" description="Low complexity" evidence="6">
    <location>
        <begin position="618"/>
        <end position="628"/>
    </location>
</feature>
<dbReference type="Gene3D" id="1.20.1270.10">
    <property type="match status" value="1"/>
</dbReference>
<feature type="compositionally biased region" description="Basic and acidic residues" evidence="6">
    <location>
        <begin position="629"/>
        <end position="638"/>
    </location>
</feature>
<evidence type="ECO:0000313" key="8">
    <source>
        <dbReference type="EMBL" id="CDP36535.1"/>
    </source>
</evidence>
<evidence type="ECO:0000256" key="5">
    <source>
        <dbReference type="SAM" id="Coils"/>
    </source>
</evidence>
<keyword evidence="5" id="KW-0175">Coiled coil</keyword>
<dbReference type="AlphaFoldDB" id="A0A060T5Y2"/>
<dbReference type="Pfam" id="PF00012">
    <property type="entry name" value="HSP70"/>
    <property type="match status" value="1"/>
</dbReference>
<organism evidence="8">
    <name type="scientific">Blastobotrys adeninivorans</name>
    <name type="common">Yeast</name>
    <name type="synonym">Arxula adeninivorans</name>
    <dbReference type="NCBI Taxonomy" id="409370"/>
    <lineage>
        <taxon>Eukaryota</taxon>
        <taxon>Fungi</taxon>
        <taxon>Dikarya</taxon>
        <taxon>Ascomycota</taxon>
        <taxon>Saccharomycotina</taxon>
        <taxon>Dipodascomycetes</taxon>
        <taxon>Dipodascales</taxon>
        <taxon>Trichomonascaceae</taxon>
        <taxon>Blastobotrys</taxon>
    </lineage>
</organism>
<dbReference type="GO" id="GO:0140662">
    <property type="term" value="F:ATP-dependent protein folding chaperone"/>
    <property type="evidence" value="ECO:0007669"/>
    <property type="project" value="InterPro"/>
</dbReference>
<dbReference type="InterPro" id="IPR029048">
    <property type="entry name" value="HSP70_C_sf"/>
</dbReference>
<dbReference type="GO" id="GO:0034663">
    <property type="term" value="C:endoplasmic reticulum chaperone complex"/>
    <property type="evidence" value="ECO:0007669"/>
    <property type="project" value="TreeGrafter"/>
</dbReference>
<keyword evidence="7" id="KW-0732">Signal</keyword>
<dbReference type="FunFam" id="3.90.640.10:FF:000010">
    <property type="entry name" value="heat shock 70 kDa protein 14"/>
    <property type="match status" value="1"/>
</dbReference>
<dbReference type="InterPro" id="IPR013126">
    <property type="entry name" value="Hsp_70_fam"/>
</dbReference>
<feature type="region of interest" description="Disordered" evidence="6">
    <location>
        <begin position="537"/>
        <end position="598"/>
    </location>
</feature>
<dbReference type="Gene3D" id="3.30.30.30">
    <property type="match status" value="1"/>
</dbReference>
<feature type="region of interest" description="Disordered" evidence="6">
    <location>
        <begin position="711"/>
        <end position="742"/>
    </location>
</feature>
<feature type="region of interest" description="Disordered" evidence="6">
    <location>
        <begin position="612"/>
        <end position="638"/>
    </location>
</feature>
<evidence type="ECO:0000256" key="1">
    <source>
        <dbReference type="ARBA" id="ARBA00007381"/>
    </source>
</evidence>
<reference evidence="8" key="2">
    <citation type="submission" date="2014-06" db="EMBL/GenBank/DDBJ databases">
        <title>The complete genome of Blastobotrys (Arxula) adeninivorans LS3 - a yeast of biotechnological interest.</title>
        <authorList>
            <person name="Kunze G."/>
            <person name="Gaillardin C."/>
            <person name="Czernicka M."/>
            <person name="Durrens P."/>
            <person name="Martin T."/>
            <person name="Boer E."/>
            <person name="Gabaldon T."/>
            <person name="Cruz J."/>
            <person name="Talla E."/>
            <person name="Marck C."/>
            <person name="Goffeau A."/>
            <person name="Barbe V."/>
            <person name="Baret P."/>
            <person name="Baronian K."/>
            <person name="Beier S."/>
            <person name="Bleykasten C."/>
            <person name="Bode R."/>
            <person name="Casaregola S."/>
            <person name="Despons L."/>
            <person name="Fairhead C."/>
            <person name="Giersberg M."/>
            <person name="Gierski P."/>
            <person name="Hahnel U."/>
            <person name="Hartmann A."/>
            <person name="Jankowska D."/>
            <person name="Jubin C."/>
            <person name="Jung P."/>
            <person name="Lafontaine I."/>
            <person name="Leh-Louis V."/>
            <person name="Lemaire M."/>
            <person name="Marcet-Houben M."/>
            <person name="Mascher M."/>
            <person name="Morel G."/>
            <person name="Richard G.-F."/>
            <person name="Riechen J."/>
            <person name="Sacerdot C."/>
            <person name="Sarkar A."/>
            <person name="Savel G."/>
            <person name="Schacherer J."/>
            <person name="Sherman D."/>
            <person name="Straub M.-L."/>
            <person name="Stein N."/>
            <person name="Thierry A."/>
            <person name="Trautwein-Schult A."/>
            <person name="Westhof E."/>
            <person name="Worch S."/>
            <person name="Dujon B."/>
            <person name="Souciet J.-L."/>
            <person name="Wincker P."/>
            <person name="Scholz U."/>
            <person name="Neuveglise N."/>
        </authorList>
    </citation>
    <scope>NUCLEOTIDE SEQUENCE</scope>
    <source>
        <strain evidence="8">LS3</strain>
    </source>
</reference>
<feature type="compositionally biased region" description="Low complexity" evidence="6">
    <location>
        <begin position="541"/>
        <end position="561"/>
    </location>
</feature>
<dbReference type="SUPFAM" id="SSF100934">
    <property type="entry name" value="Heat shock protein 70kD (HSP70), C-terminal subdomain"/>
    <property type="match status" value="1"/>
</dbReference>
<dbReference type="GO" id="GO:0005524">
    <property type="term" value="F:ATP binding"/>
    <property type="evidence" value="ECO:0007669"/>
    <property type="project" value="UniProtKB-KW"/>
</dbReference>
<accession>A0A060T5Y2</accession>
<proteinExistence type="inferred from homology"/>
<dbReference type="PhylomeDB" id="A0A060T5Y2"/>
<feature type="compositionally biased region" description="Polar residues" evidence="6">
    <location>
        <begin position="562"/>
        <end position="588"/>
    </location>
</feature>
<gene>
    <name evidence="8" type="ORF">GNLVRS02_ARAD1B15268g</name>
</gene>
<dbReference type="EMBL" id="HG937692">
    <property type="protein sequence ID" value="CDP36535.1"/>
    <property type="molecule type" value="Genomic_DNA"/>
</dbReference>
<keyword evidence="4" id="KW-0143">Chaperone</keyword>
<protein>
    <submittedName>
        <fullName evidence="8">ARAD1B15268p</fullName>
    </submittedName>
</protein>
<evidence type="ECO:0000256" key="6">
    <source>
        <dbReference type="SAM" id="MobiDB-lite"/>
    </source>
</evidence>
<keyword evidence="2" id="KW-0547">Nucleotide-binding</keyword>
<feature type="compositionally biased region" description="Basic and acidic residues" evidence="6">
    <location>
        <begin position="733"/>
        <end position="742"/>
    </location>
</feature>
<dbReference type="PANTHER" id="PTHR45639">
    <property type="entry name" value="HSC70CB, ISOFORM G-RELATED"/>
    <property type="match status" value="1"/>
</dbReference>
<reference evidence="8" key="1">
    <citation type="submission" date="2014-02" db="EMBL/GenBank/DDBJ databases">
        <authorList>
            <person name="Genoscope - CEA"/>
        </authorList>
    </citation>
    <scope>NUCLEOTIDE SEQUENCE</scope>
    <source>
        <strain evidence="8">LS3</strain>
    </source>
</reference>